<name>A0A433D7Y8_9FUNG</name>
<evidence type="ECO:0000256" key="4">
    <source>
        <dbReference type="ARBA" id="ARBA00023128"/>
    </source>
</evidence>
<protein>
    <submittedName>
        <fullName evidence="7">Uncharacterized protein</fullName>
    </submittedName>
</protein>
<evidence type="ECO:0000256" key="1">
    <source>
        <dbReference type="ARBA" id="ARBA00004273"/>
    </source>
</evidence>
<accession>A0A433D7Y8</accession>
<dbReference type="GO" id="GO:0005743">
    <property type="term" value="C:mitochondrial inner membrane"/>
    <property type="evidence" value="ECO:0007669"/>
    <property type="project" value="UniProtKB-SubCell"/>
</dbReference>
<keyword evidence="5 6" id="KW-0472">Membrane</keyword>
<feature type="transmembrane region" description="Helical" evidence="6">
    <location>
        <begin position="35"/>
        <end position="55"/>
    </location>
</feature>
<dbReference type="SUPFAM" id="SSF81419">
    <property type="entry name" value="Mitochondrial cytochrome c oxidase subunit VIIa"/>
    <property type="match status" value="1"/>
</dbReference>
<dbReference type="Pfam" id="PF02238">
    <property type="entry name" value="COX7a"/>
    <property type="match status" value="1"/>
</dbReference>
<comment type="subcellular location">
    <subcellularLocation>
        <location evidence="1">Mitochondrion inner membrane</location>
    </subcellularLocation>
</comment>
<reference evidence="7 8" key="1">
    <citation type="journal article" date="2018" name="New Phytol.">
        <title>Phylogenomics of Endogonaceae and evolution of mycorrhizas within Mucoromycota.</title>
        <authorList>
            <person name="Chang Y."/>
            <person name="Desiro A."/>
            <person name="Na H."/>
            <person name="Sandor L."/>
            <person name="Lipzen A."/>
            <person name="Clum A."/>
            <person name="Barry K."/>
            <person name="Grigoriev I.V."/>
            <person name="Martin F.M."/>
            <person name="Stajich J.E."/>
            <person name="Smith M.E."/>
            <person name="Bonito G."/>
            <person name="Spatafora J.W."/>
        </authorList>
    </citation>
    <scope>NUCLEOTIDE SEQUENCE [LARGE SCALE GENOMIC DNA]</scope>
    <source>
        <strain evidence="7 8">GMNB39</strain>
    </source>
</reference>
<comment type="caution">
    <text evidence="7">The sequence shown here is derived from an EMBL/GenBank/DDBJ whole genome shotgun (WGS) entry which is preliminary data.</text>
</comment>
<dbReference type="GO" id="GO:0045277">
    <property type="term" value="C:respiratory chain complex IV"/>
    <property type="evidence" value="ECO:0007669"/>
    <property type="project" value="InterPro"/>
</dbReference>
<keyword evidence="4" id="KW-0496">Mitochondrion</keyword>
<keyword evidence="6" id="KW-1133">Transmembrane helix</keyword>
<dbReference type="AlphaFoldDB" id="A0A433D7Y8"/>
<dbReference type="Gene3D" id="4.10.91.10">
    <property type="entry name" value="Cytochrome c oxidase, subunit VIIa"/>
    <property type="match status" value="1"/>
</dbReference>
<proteinExistence type="inferred from homology"/>
<dbReference type="InterPro" id="IPR036539">
    <property type="entry name" value="Cyt_c_oxidase_su7a_sf"/>
</dbReference>
<sequence length="63" mass="7020">MDSIINKPNRVPELQRHFQAPNKIPLYFKGPRDRFFLFTTVAIIATGLTGALYGAGKMALGKK</sequence>
<dbReference type="OrthoDB" id="5511599at2759"/>
<keyword evidence="8" id="KW-1185">Reference proteome</keyword>
<organism evidence="7 8">
    <name type="scientific">Jimgerdemannia flammicorona</name>
    <dbReference type="NCBI Taxonomy" id="994334"/>
    <lineage>
        <taxon>Eukaryota</taxon>
        <taxon>Fungi</taxon>
        <taxon>Fungi incertae sedis</taxon>
        <taxon>Mucoromycota</taxon>
        <taxon>Mucoromycotina</taxon>
        <taxon>Endogonomycetes</taxon>
        <taxon>Endogonales</taxon>
        <taxon>Endogonaceae</taxon>
        <taxon>Jimgerdemannia</taxon>
    </lineage>
</organism>
<comment type="similarity">
    <text evidence="2">Belongs to the cytochrome c oxidase VIIa family.</text>
</comment>
<gene>
    <name evidence="7" type="ORF">BC936DRAFT_146317</name>
</gene>
<evidence type="ECO:0000313" key="7">
    <source>
        <dbReference type="EMBL" id="RUP46972.1"/>
    </source>
</evidence>
<evidence type="ECO:0000256" key="2">
    <source>
        <dbReference type="ARBA" id="ARBA00009331"/>
    </source>
</evidence>
<keyword evidence="3" id="KW-0999">Mitochondrion inner membrane</keyword>
<evidence type="ECO:0000256" key="5">
    <source>
        <dbReference type="ARBA" id="ARBA00023136"/>
    </source>
</evidence>
<dbReference type="Proteomes" id="UP000268093">
    <property type="component" value="Unassembled WGS sequence"/>
</dbReference>
<evidence type="ECO:0000256" key="6">
    <source>
        <dbReference type="SAM" id="Phobius"/>
    </source>
</evidence>
<dbReference type="GO" id="GO:0006123">
    <property type="term" value="P:mitochondrial electron transport, cytochrome c to oxygen"/>
    <property type="evidence" value="ECO:0007669"/>
    <property type="project" value="InterPro"/>
</dbReference>
<evidence type="ECO:0000313" key="8">
    <source>
        <dbReference type="Proteomes" id="UP000268093"/>
    </source>
</evidence>
<evidence type="ECO:0000256" key="3">
    <source>
        <dbReference type="ARBA" id="ARBA00022792"/>
    </source>
</evidence>
<keyword evidence="6" id="KW-0812">Transmembrane</keyword>
<dbReference type="InterPro" id="IPR039297">
    <property type="entry name" value="COX7a"/>
</dbReference>
<dbReference type="EMBL" id="RBNI01005140">
    <property type="protein sequence ID" value="RUP46972.1"/>
    <property type="molecule type" value="Genomic_DNA"/>
</dbReference>